<dbReference type="InterPro" id="IPR005789">
    <property type="entry name" value="Thr_deHydtase_catblc"/>
</dbReference>
<dbReference type="NCBIfam" id="TIGR01127">
    <property type="entry name" value="ilvA_1Cterm"/>
    <property type="match status" value="1"/>
</dbReference>
<evidence type="ECO:0000256" key="6">
    <source>
        <dbReference type="ARBA" id="ARBA00012096"/>
    </source>
</evidence>
<keyword evidence="10 15" id="KW-0456">Lyase</keyword>
<dbReference type="UniPathway" id="UPA00052">
    <property type="reaction ID" value="UER00507"/>
</dbReference>
<dbReference type="Gene3D" id="3.40.50.1100">
    <property type="match status" value="2"/>
</dbReference>
<evidence type="ECO:0000259" key="13">
    <source>
        <dbReference type="PROSITE" id="PS51671"/>
    </source>
</evidence>
<evidence type="ECO:0000256" key="8">
    <source>
        <dbReference type="ARBA" id="ARBA00022533"/>
    </source>
</evidence>
<dbReference type="GO" id="GO:0003941">
    <property type="term" value="F:L-serine ammonia-lyase activity"/>
    <property type="evidence" value="ECO:0007669"/>
    <property type="project" value="TreeGrafter"/>
</dbReference>
<dbReference type="GO" id="GO:0009097">
    <property type="term" value="P:isoleucine biosynthetic process"/>
    <property type="evidence" value="ECO:0007669"/>
    <property type="project" value="TreeGrafter"/>
</dbReference>
<dbReference type="Proteomes" id="UP000010716">
    <property type="component" value="Unassembled WGS sequence"/>
</dbReference>
<evidence type="ECO:0000256" key="5">
    <source>
        <dbReference type="ARBA" id="ARBA00011447"/>
    </source>
</evidence>
<dbReference type="eggNOG" id="COG1171">
    <property type="taxonomic scope" value="Bacteria"/>
</dbReference>
<evidence type="ECO:0000313" key="17">
    <source>
        <dbReference type="Proteomes" id="UP000825179"/>
    </source>
</evidence>
<dbReference type="PROSITE" id="PS00165">
    <property type="entry name" value="DEHYDRATASE_SER_THR"/>
    <property type="match status" value="1"/>
</dbReference>
<dbReference type="EMBL" id="AFCE01000116">
    <property type="protein sequence ID" value="EGL83272.1"/>
    <property type="molecule type" value="Genomic_DNA"/>
</dbReference>
<dbReference type="InterPro" id="IPR036052">
    <property type="entry name" value="TrpB-like_PALP_sf"/>
</dbReference>
<dbReference type="GO" id="GO:0006565">
    <property type="term" value="P:L-serine catabolic process"/>
    <property type="evidence" value="ECO:0007669"/>
    <property type="project" value="TreeGrafter"/>
</dbReference>
<evidence type="ECO:0000313" key="14">
    <source>
        <dbReference type="EMBL" id="EGL83272.1"/>
    </source>
</evidence>
<dbReference type="AlphaFoldDB" id="F5L5W0"/>
<evidence type="ECO:0000256" key="2">
    <source>
        <dbReference type="ARBA" id="ARBA00001933"/>
    </source>
</evidence>
<dbReference type="FunFam" id="3.40.50.1100:FF:000007">
    <property type="entry name" value="L-threonine dehydratase catabolic TdcB"/>
    <property type="match status" value="1"/>
</dbReference>
<protein>
    <recommendedName>
        <fullName evidence="7">L-threonine dehydratase catabolic TdcB</fullName>
        <ecNumber evidence="6">4.3.1.19</ecNumber>
    </recommendedName>
    <alternativeName>
        <fullName evidence="12">Threonine deaminase</fullName>
    </alternativeName>
</protein>
<evidence type="ECO:0000256" key="9">
    <source>
        <dbReference type="ARBA" id="ARBA00022898"/>
    </source>
</evidence>
<evidence type="ECO:0000313" key="15">
    <source>
        <dbReference type="EMBL" id="QZT32691.1"/>
    </source>
</evidence>
<comment type="similarity">
    <text evidence="4">Belongs to the serine/threonine dehydratase family.</text>
</comment>
<sequence length="402" mass="43337">MLSQEDIKTARQVVSTIAHMTPLDFSHTYSTLIGSDIYLKLENLQKTGSFKIRGAYNKLMSLTPAERKRGVVAASAGNHAQGVAYSSSQAQINCTVVMPEGAPLAKVEATKNYGANVILHGHTFDEALAFAEQHQQQTGAVFIHAFDDPHVIAGQGTIGLEILEQLPDVDSIVCPIGGGGLIAGIALAVKQTHPHVKVYGVQAAQCPSMLSSLKAQQPVQVTTEGTIADGIAVKKPGKLTFDLVQQYVDDVVAVSEDEISRTMLYLLERSKLLVEGSGAVGLAALLNGKLNLKRQKVAVIISGGNVDITFISRMIELGLVEAGRYLSIVTIVPDRPGNLSRLLTLLAKLKANVISVNHYRISPRLKPGQTEIEIAMETRNHEHIKEIENELAANGYHFTKKV</sequence>
<dbReference type="PANTHER" id="PTHR48078:SF6">
    <property type="entry name" value="L-THREONINE DEHYDRATASE CATABOLIC TDCB"/>
    <property type="match status" value="1"/>
</dbReference>
<dbReference type="EC" id="4.3.1.19" evidence="6"/>
<comment type="function">
    <text evidence="11">Catalyzes the anaerobic formation of alpha-ketobutyrate and ammonia from threonine in a two-step reaction. The first step involved a dehydration of threonine and a production of enamine intermediates (aminocrotonate), which tautomerizes to its imine form (iminobutyrate). Both intermediates are unstable and short-lived. The second step is the nonenzymatic hydrolysis of the enamine/imine intermediates to form 2-ketobutyrate and free ammonia. In the low water environment of the cell, the second step is accelerated by RidA.</text>
</comment>
<dbReference type="GO" id="GO:0030170">
    <property type="term" value="F:pyridoxal phosphate binding"/>
    <property type="evidence" value="ECO:0007669"/>
    <property type="project" value="InterPro"/>
</dbReference>
<dbReference type="OrthoDB" id="9811476at2"/>
<dbReference type="GO" id="GO:0004794">
    <property type="term" value="F:threonine deaminase activity"/>
    <property type="evidence" value="ECO:0007669"/>
    <property type="project" value="UniProtKB-EC"/>
</dbReference>
<dbReference type="InterPro" id="IPR002912">
    <property type="entry name" value="ACT_dom"/>
</dbReference>
<feature type="domain" description="ACT" evidence="13">
    <location>
        <begin position="327"/>
        <end position="402"/>
    </location>
</feature>
<dbReference type="Proteomes" id="UP000825179">
    <property type="component" value="Chromosome"/>
</dbReference>
<reference evidence="15 17" key="2">
    <citation type="journal article" date="2020" name="Extremophiles">
        <title>Genomic analysis of Caldalkalibacillus thermarum TA2.A1 reveals aerobic alkaliphilic metabolism and evolutionary hallmarks linking alkaliphilic bacteria and plant life.</title>
        <authorList>
            <person name="de Jong S.I."/>
            <person name="van den Broek M.A."/>
            <person name="Merkel A.Y."/>
            <person name="de la Torre Cortes P."/>
            <person name="Kalamorz F."/>
            <person name="Cook G.M."/>
            <person name="van Loosdrecht M.C.M."/>
            <person name="McMillan D.G.G."/>
        </authorList>
    </citation>
    <scope>NUCLEOTIDE SEQUENCE [LARGE SCALE GENOMIC DNA]</scope>
    <source>
        <strain evidence="15 17">TA2.A1</strain>
    </source>
</reference>
<keyword evidence="9" id="KW-0663">Pyridoxal phosphate</keyword>
<evidence type="ECO:0000256" key="11">
    <source>
        <dbReference type="ARBA" id="ARBA00025527"/>
    </source>
</evidence>
<comment type="catalytic activity">
    <reaction evidence="1">
        <text>L-threonine = 2-oxobutanoate + NH4(+)</text>
        <dbReference type="Rhea" id="RHEA:22108"/>
        <dbReference type="ChEBI" id="CHEBI:16763"/>
        <dbReference type="ChEBI" id="CHEBI:28938"/>
        <dbReference type="ChEBI" id="CHEBI:57926"/>
        <dbReference type="EC" id="4.3.1.19"/>
    </reaction>
</comment>
<dbReference type="Pfam" id="PF01842">
    <property type="entry name" value="ACT"/>
    <property type="match status" value="1"/>
</dbReference>
<dbReference type="PROSITE" id="PS51671">
    <property type="entry name" value="ACT"/>
    <property type="match status" value="1"/>
</dbReference>
<evidence type="ECO:0000256" key="1">
    <source>
        <dbReference type="ARBA" id="ARBA00001274"/>
    </source>
</evidence>
<keyword evidence="17" id="KW-1185">Reference proteome</keyword>
<dbReference type="KEGG" id="cthu:HUR95_09850"/>
<dbReference type="CDD" id="cd04886">
    <property type="entry name" value="ACT_ThrD-II-like"/>
    <property type="match status" value="1"/>
</dbReference>
<proteinExistence type="inferred from homology"/>
<dbReference type="PANTHER" id="PTHR48078">
    <property type="entry name" value="THREONINE DEHYDRATASE, MITOCHONDRIAL-RELATED"/>
    <property type="match status" value="1"/>
</dbReference>
<dbReference type="CDD" id="cd01562">
    <property type="entry name" value="Thr-dehyd"/>
    <property type="match status" value="1"/>
</dbReference>
<evidence type="ECO:0000256" key="7">
    <source>
        <dbReference type="ARBA" id="ARBA00022248"/>
    </source>
</evidence>
<dbReference type="InterPro" id="IPR000634">
    <property type="entry name" value="Ser/Thr_deHydtase_PyrdxlP-BS"/>
</dbReference>
<organism evidence="14 16">
    <name type="scientific">Caldalkalibacillus thermarum (strain TA2.A1)</name>
    <dbReference type="NCBI Taxonomy" id="986075"/>
    <lineage>
        <taxon>Bacteria</taxon>
        <taxon>Bacillati</taxon>
        <taxon>Bacillota</taxon>
        <taxon>Bacilli</taxon>
        <taxon>Bacillales</taxon>
        <taxon>Bacillaceae</taxon>
        <taxon>Caldalkalibacillus</taxon>
    </lineage>
</organism>
<dbReference type="SUPFAM" id="SSF53686">
    <property type="entry name" value="Tryptophan synthase beta subunit-like PLP-dependent enzymes"/>
    <property type="match status" value="1"/>
</dbReference>
<dbReference type="GO" id="GO:0070689">
    <property type="term" value="P:L-threonine catabolic process to propionate"/>
    <property type="evidence" value="ECO:0007669"/>
    <property type="project" value="UniProtKB-UniPathway"/>
</dbReference>
<comment type="subunit">
    <text evidence="5">In the native structure, TdcB is in a dimeric form, whereas in the TdcB-AMP complex, it exists in a tetrameric form (dimer of dimers).</text>
</comment>
<evidence type="ECO:0000256" key="10">
    <source>
        <dbReference type="ARBA" id="ARBA00023239"/>
    </source>
</evidence>
<evidence type="ECO:0000256" key="4">
    <source>
        <dbReference type="ARBA" id="ARBA00010869"/>
    </source>
</evidence>
<comment type="pathway">
    <text evidence="3">Amino-acid degradation; L-threonine degradation via propanoate pathway; propanoate from L-threonine: step 1/4.</text>
</comment>
<dbReference type="InterPro" id="IPR050147">
    <property type="entry name" value="Ser/Thr_Dehydratase"/>
</dbReference>
<evidence type="ECO:0000256" key="3">
    <source>
        <dbReference type="ARBA" id="ARBA00004958"/>
    </source>
</evidence>
<dbReference type="EMBL" id="CP082237">
    <property type="protein sequence ID" value="QZT32691.1"/>
    <property type="molecule type" value="Genomic_DNA"/>
</dbReference>
<dbReference type="InterPro" id="IPR001926">
    <property type="entry name" value="TrpB-like_PALP"/>
</dbReference>
<dbReference type="Pfam" id="PF00291">
    <property type="entry name" value="PALP"/>
    <property type="match status" value="1"/>
</dbReference>
<evidence type="ECO:0000256" key="12">
    <source>
        <dbReference type="ARBA" id="ARBA00031427"/>
    </source>
</evidence>
<dbReference type="InterPro" id="IPR044561">
    <property type="entry name" value="ACT_ThrD-II-like"/>
</dbReference>
<comment type="cofactor">
    <cofactor evidence="2">
        <name>pyridoxal 5'-phosphate</name>
        <dbReference type="ChEBI" id="CHEBI:597326"/>
    </cofactor>
</comment>
<evidence type="ECO:0000313" key="16">
    <source>
        <dbReference type="Proteomes" id="UP000010716"/>
    </source>
</evidence>
<gene>
    <name evidence="15" type="primary">ilvA</name>
    <name evidence="14" type="ORF">CathTA2_1173</name>
    <name evidence="15" type="ORF">HUR95_09850</name>
</gene>
<name>F5L5W0_CALTT</name>
<dbReference type="RefSeq" id="WP_007503995.1">
    <property type="nucleotide sequence ID" value="NZ_AFCE01000116.1"/>
</dbReference>
<accession>F5L5W0</accession>
<reference evidence="15" key="3">
    <citation type="submission" date="2021-08" db="EMBL/GenBank/DDBJ databases">
        <authorList>
            <person name="de Jong S."/>
            <person name="van den Broek M."/>
            <person name="Merkel A."/>
            <person name="de la Torre Cortes P."/>
            <person name="Kalamorz F."/>
            <person name="Cook G."/>
            <person name="van Loosdrecht M."/>
            <person name="McMillan D."/>
        </authorList>
    </citation>
    <scope>NUCLEOTIDE SEQUENCE</scope>
    <source>
        <strain evidence="15">TA2.A1</strain>
    </source>
</reference>
<keyword evidence="8" id="KW-0021">Allosteric enzyme</keyword>
<reference evidence="14 16" key="1">
    <citation type="journal article" date="2011" name="J. Bacteriol.">
        <title>Draft genome sequence of the thermoalkaliphilic Caldalkalibacillus thermarum strain TA2.A1.</title>
        <authorList>
            <person name="Kalamorz F."/>
            <person name="Keis S."/>
            <person name="McMillan D.G."/>
            <person name="Olsson K."/>
            <person name="Stanton J.A."/>
            <person name="Stockwell P."/>
            <person name="Black M.A."/>
            <person name="Klingeman D.M."/>
            <person name="Land M.L."/>
            <person name="Han C.S."/>
            <person name="Martin S.L."/>
            <person name="Becher S.A."/>
            <person name="Peddie C.J."/>
            <person name="Morgan H.W."/>
            <person name="Matthies D."/>
            <person name="Preiss L."/>
            <person name="Meier T."/>
            <person name="Brown S.D."/>
            <person name="Cook G.M."/>
        </authorList>
    </citation>
    <scope>NUCLEOTIDE SEQUENCE [LARGE SCALE GENOMIC DNA]</scope>
    <source>
        <strain evidence="14 16">TA2.A1</strain>
    </source>
</reference>